<dbReference type="OrthoDB" id="3208215at2759"/>
<dbReference type="Proteomes" id="UP000053820">
    <property type="component" value="Unassembled WGS sequence"/>
</dbReference>
<protein>
    <recommendedName>
        <fullName evidence="1">Reverse transcriptase Ty1/copia-type domain-containing protein</fullName>
    </recommendedName>
</protein>
<dbReference type="HOGENOM" id="CLU_001650_17_6_1"/>
<dbReference type="AlphaFoldDB" id="A0A0C9WCP5"/>
<name>A0A0C9WCP5_9AGAM</name>
<feature type="non-terminal residue" evidence="2">
    <location>
        <position position="58"/>
    </location>
</feature>
<reference evidence="2 3" key="1">
    <citation type="submission" date="2014-04" db="EMBL/GenBank/DDBJ databases">
        <title>Evolutionary Origins and Diversification of the Mycorrhizal Mutualists.</title>
        <authorList>
            <consortium name="DOE Joint Genome Institute"/>
            <consortium name="Mycorrhizal Genomics Consortium"/>
            <person name="Kohler A."/>
            <person name="Kuo A."/>
            <person name="Nagy L.G."/>
            <person name="Floudas D."/>
            <person name="Copeland A."/>
            <person name="Barry K.W."/>
            <person name="Cichocki N."/>
            <person name="Veneault-Fourrey C."/>
            <person name="LaButti K."/>
            <person name="Lindquist E.A."/>
            <person name="Lipzen A."/>
            <person name="Lundell T."/>
            <person name="Morin E."/>
            <person name="Murat C."/>
            <person name="Riley R."/>
            <person name="Ohm R."/>
            <person name="Sun H."/>
            <person name="Tunlid A."/>
            <person name="Henrissat B."/>
            <person name="Grigoriev I.V."/>
            <person name="Hibbett D.S."/>
            <person name="Martin F."/>
        </authorList>
    </citation>
    <scope>NUCLEOTIDE SEQUENCE [LARGE SCALE GENOMIC DNA]</scope>
    <source>
        <strain evidence="2 3">MD-312</strain>
    </source>
</reference>
<organism evidence="2 3">
    <name type="scientific">Hydnomerulius pinastri MD-312</name>
    <dbReference type="NCBI Taxonomy" id="994086"/>
    <lineage>
        <taxon>Eukaryota</taxon>
        <taxon>Fungi</taxon>
        <taxon>Dikarya</taxon>
        <taxon>Basidiomycota</taxon>
        <taxon>Agaricomycotina</taxon>
        <taxon>Agaricomycetes</taxon>
        <taxon>Agaricomycetidae</taxon>
        <taxon>Boletales</taxon>
        <taxon>Boletales incertae sedis</taxon>
        <taxon>Leucogyrophana</taxon>
    </lineage>
</organism>
<accession>A0A0C9WCP5</accession>
<dbReference type="InterPro" id="IPR013103">
    <property type="entry name" value="RVT_2"/>
</dbReference>
<dbReference type="EMBL" id="KN839860">
    <property type="protein sequence ID" value="KIJ61797.1"/>
    <property type="molecule type" value="Genomic_DNA"/>
</dbReference>
<evidence type="ECO:0000259" key="1">
    <source>
        <dbReference type="Pfam" id="PF07727"/>
    </source>
</evidence>
<sequence length="58" mass="6659">MKGKPVFKLKRDEHGKPSRFKVRWVCKGYTAVYGQDYTKTTSPTARLESFRVLSHLGA</sequence>
<proteinExistence type="predicted"/>
<feature type="domain" description="Reverse transcriptase Ty1/copia-type" evidence="1">
    <location>
        <begin position="4"/>
        <end position="56"/>
    </location>
</feature>
<evidence type="ECO:0000313" key="2">
    <source>
        <dbReference type="EMBL" id="KIJ61797.1"/>
    </source>
</evidence>
<evidence type="ECO:0000313" key="3">
    <source>
        <dbReference type="Proteomes" id="UP000053820"/>
    </source>
</evidence>
<dbReference type="Pfam" id="PF07727">
    <property type="entry name" value="RVT_2"/>
    <property type="match status" value="1"/>
</dbReference>
<gene>
    <name evidence="2" type="ORF">HYDPIDRAFT_54554</name>
</gene>
<keyword evidence="3" id="KW-1185">Reference proteome</keyword>